<dbReference type="EMBL" id="BIFT01000001">
    <property type="protein sequence ID" value="GCE26901.1"/>
    <property type="molecule type" value="Genomic_DNA"/>
</dbReference>
<feature type="region of interest" description="Disordered" evidence="1">
    <location>
        <begin position="34"/>
        <end position="56"/>
    </location>
</feature>
<name>A0A402B6B9_9CHLR</name>
<dbReference type="Proteomes" id="UP000287171">
    <property type="component" value="Unassembled WGS sequence"/>
</dbReference>
<dbReference type="AlphaFoldDB" id="A0A402B6B9"/>
<keyword evidence="3" id="KW-1185">Reference proteome</keyword>
<organism evidence="2 3">
    <name type="scientific">Dictyobacter alpinus</name>
    <dbReference type="NCBI Taxonomy" id="2014873"/>
    <lineage>
        <taxon>Bacteria</taxon>
        <taxon>Bacillati</taxon>
        <taxon>Chloroflexota</taxon>
        <taxon>Ktedonobacteria</taxon>
        <taxon>Ktedonobacterales</taxon>
        <taxon>Dictyobacteraceae</taxon>
        <taxon>Dictyobacter</taxon>
    </lineage>
</organism>
<accession>A0A402B6B9</accession>
<evidence type="ECO:0000313" key="3">
    <source>
        <dbReference type="Proteomes" id="UP000287171"/>
    </source>
</evidence>
<feature type="compositionally biased region" description="Low complexity" evidence="1">
    <location>
        <begin position="41"/>
        <end position="50"/>
    </location>
</feature>
<evidence type="ECO:0000313" key="2">
    <source>
        <dbReference type="EMBL" id="GCE26901.1"/>
    </source>
</evidence>
<gene>
    <name evidence="2" type="ORF">KDA_23850</name>
</gene>
<evidence type="ECO:0000256" key="1">
    <source>
        <dbReference type="SAM" id="MobiDB-lite"/>
    </source>
</evidence>
<sequence length="56" mass="5693">MDIMGMGSLWAVCGSCNAGDVLCYSYGECEFNRGEGGSGARGASADGSVDSDGKKY</sequence>
<comment type="caution">
    <text evidence="2">The sequence shown here is derived from an EMBL/GenBank/DDBJ whole genome shotgun (WGS) entry which is preliminary data.</text>
</comment>
<proteinExistence type="predicted"/>
<reference evidence="3" key="1">
    <citation type="submission" date="2018-12" db="EMBL/GenBank/DDBJ databases">
        <title>Tengunoibacter tsumagoiensis gen. nov., sp. nov., Dictyobacter kobayashii sp. nov., D. alpinus sp. nov., and D. joshuensis sp. nov. and description of Dictyobacteraceae fam. nov. within the order Ktedonobacterales isolated from Tengu-no-mugimeshi.</title>
        <authorList>
            <person name="Wang C.M."/>
            <person name="Zheng Y."/>
            <person name="Sakai Y."/>
            <person name="Toyoda A."/>
            <person name="Minakuchi Y."/>
            <person name="Abe K."/>
            <person name="Yokota A."/>
            <person name="Yabe S."/>
        </authorList>
    </citation>
    <scope>NUCLEOTIDE SEQUENCE [LARGE SCALE GENOMIC DNA]</scope>
    <source>
        <strain evidence="3">Uno16</strain>
    </source>
</reference>
<protein>
    <submittedName>
        <fullName evidence="2">Uncharacterized protein</fullName>
    </submittedName>
</protein>